<dbReference type="Proteomes" id="UP000195521">
    <property type="component" value="Unassembled WGS sequence"/>
</dbReference>
<dbReference type="EMBL" id="BDQF01000296">
    <property type="protein sequence ID" value="GAW84399.1"/>
    <property type="molecule type" value="Genomic_DNA"/>
</dbReference>
<dbReference type="AlphaFoldDB" id="A0A1Y1JPM7"/>
<sequence>MVELMTKKNDFDLTDIFPSCRNDFDNSWSKRSVGNLYNEYSKVCVDYKNNIAARHVGGQDFQTDCIALGLYLNYINDKNNSGKEFYLETSCKYFFYKLKHLVNKHNGNCNNTVECYKKFFKKNENEHVQRISVPQVCLKYANDYDIHGDTLKIMEYLDEIYKWINRFNNNKWERTTVNVQKFTPWIEKLENHLNKYKGQLNAELEKIIQICESYRKIWRNDKVLAVHALYYLSEKWINERRMKINGTDTESNGSNALYAPALIRPGTNGETKDTKESISQALISTAVNGETDTGISVGMIFISFSILIIMFILYKYTPYFSFLKPEVRNLRRKLNKNNKNNLDFVYSFDVEYKCLTDNRYKIAYC</sequence>
<comment type="caution">
    <text evidence="2">The sequence shown here is derived from an EMBL/GenBank/DDBJ whole genome shotgun (WGS) entry which is preliminary data.</text>
</comment>
<keyword evidence="1" id="KW-0472">Membrane</keyword>
<keyword evidence="1" id="KW-1133">Transmembrane helix</keyword>
<proteinExistence type="predicted"/>
<evidence type="ECO:0000313" key="2">
    <source>
        <dbReference type="EMBL" id="GAW84399.1"/>
    </source>
</evidence>
<keyword evidence="3" id="KW-1185">Reference proteome</keyword>
<protein>
    <submittedName>
        <fullName evidence="2">Variable surface protein</fullName>
    </submittedName>
</protein>
<accession>A0A1Y1JPM7</accession>
<reference evidence="3" key="1">
    <citation type="submission" date="2017-04" db="EMBL/GenBank/DDBJ databases">
        <title>Plasmodium gonderi genome.</title>
        <authorList>
            <person name="Arisue N."/>
            <person name="Honma H."/>
            <person name="Kawai S."/>
            <person name="Tougan T."/>
            <person name="Tanabe K."/>
            <person name="Horii T."/>
        </authorList>
    </citation>
    <scope>NUCLEOTIDE SEQUENCE [LARGE SCALE GENOMIC DNA]</scope>
    <source>
        <strain evidence="3">ATCC 30045</strain>
    </source>
</reference>
<evidence type="ECO:0000256" key="1">
    <source>
        <dbReference type="SAM" id="Phobius"/>
    </source>
</evidence>
<organism evidence="2 3">
    <name type="scientific">Plasmodium gonderi</name>
    <dbReference type="NCBI Taxonomy" id="77519"/>
    <lineage>
        <taxon>Eukaryota</taxon>
        <taxon>Sar</taxon>
        <taxon>Alveolata</taxon>
        <taxon>Apicomplexa</taxon>
        <taxon>Aconoidasida</taxon>
        <taxon>Haemosporida</taxon>
        <taxon>Plasmodiidae</taxon>
        <taxon>Plasmodium</taxon>
        <taxon>Plasmodium (Plasmodium)</taxon>
    </lineage>
</organism>
<dbReference type="RefSeq" id="XP_028546988.1">
    <property type="nucleotide sequence ID" value="XM_028691187.1"/>
</dbReference>
<name>A0A1Y1JPM7_PLAGO</name>
<dbReference type="GeneID" id="39745207"/>
<keyword evidence="1" id="KW-0812">Transmembrane</keyword>
<gene>
    <name evidence="2" type="ORF">PGO_002775</name>
</gene>
<feature type="transmembrane region" description="Helical" evidence="1">
    <location>
        <begin position="294"/>
        <end position="314"/>
    </location>
</feature>
<evidence type="ECO:0000313" key="3">
    <source>
        <dbReference type="Proteomes" id="UP000195521"/>
    </source>
</evidence>